<feature type="transmembrane region" description="Helical" evidence="1">
    <location>
        <begin position="32"/>
        <end position="53"/>
    </location>
</feature>
<evidence type="ECO:0000256" key="1">
    <source>
        <dbReference type="SAM" id="Phobius"/>
    </source>
</evidence>
<dbReference type="Proteomes" id="UP000263486">
    <property type="component" value="Unassembled WGS sequence"/>
</dbReference>
<keyword evidence="1" id="KW-0812">Transmembrane</keyword>
<organism evidence="2 3">
    <name type="scientific">Psychrilyobacter piezotolerans</name>
    <dbReference type="NCBI Taxonomy" id="2293438"/>
    <lineage>
        <taxon>Bacteria</taxon>
        <taxon>Fusobacteriati</taxon>
        <taxon>Fusobacteriota</taxon>
        <taxon>Fusobacteriia</taxon>
        <taxon>Fusobacteriales</taxon>
        <taxon>Fusobacteriaceae</taxon>
        <taxon>Psychrilyobacter</taxon>
    </lineage>
</organism>
<feature type="transmembrane region" description="Helical" evidence="1">
    <location>
        <begin position="7"/>
        <end position="26"/>
    </location>
</feature>
<keyword evidence="1" id="KW-0472">Membrane</keyword>
<protein>
    <submittedName>
        <fullName evidence="2">Uncharacterized protein</fullName>
    </submittedName>
</protein>
<comment type="caution">
    <text evidence="2">The sequence shown here is derived from an EMBL/GenBank/DDBJ whole genome shotgun (WGS) entry which is preliminary data.</text>
</comment>
<evidence type="ECO:0000313" key="2">
    <source>
        <dbReference type="EMBL" id="REI42391.1"/>
    </source>
</evidence>
<name>A0ABX9KJI9_9FUSO</name>
<proteinExistence type="predicted"/>
<reference evidence="2 3" key="1">
    <citation type="submission" date="2018-08" db="EMBL/GenBank/DDBJ databases">
        <title>Draft genome sequence of Psychrilyobacter sp. strain SD5 isolated from Black Sea water.</title>
        <authorList>
            <person name="Yadav S."/>
            <person name="Villanueva L."/>
            <person name="Damste J.S.S."/>
        </authorList>
    </citation>
    <scope>NUCLEOTIDE SEQUENCE [LARGE SCALE GENOMIC DNA]</scope>
    <source>
        <strain evidence="2 3">SD5</strain>
    </source>
</reference>
<sequence length="60" mass="6667">MKLSTKFNISAYIVVFSSIVLANYLGELNLGYVVGSITWTIATTLIAISSEAIKIEKKWR</sequence>
<dbReference type="EMBL" id="QUAJ01000004">
    <property type="protein sequence ID" value="REI42391.1"/>
    <property type="molecule type" value="Genomic_DNA"/>
</dbReference>
<gene>
    <name evidence="2" type="ORF">DYH56_03295</name>
</gene>
<dbReference type="RefSeq" id="WP_114641432.1">
    <property type="nucleotide sequence ID" value="NZ_JAACIO010000004.1"/>
</dbReference>
<keyword evidence="3" id="KW-1185">Reference proteome</keyword>
<evidence type="ECO:0000313" key="3">
    <source>
        <dbReference type="Proteomes" id="UP000263486"/>
    </source>
</evidence>
<keyword evidence="1" id="KW-1133">Transmembrane helix</keyword>
<accession>A0ABX9KJI9</accession>